<proteinExistence type="predicted"/>
<dbReference type="EMBL" id="DS547137">
    <property type="protein sequence ID" value="EDR01613.1"/>
    <property type="molecule type" value="Genomic_DNA"/>
</dbReference>
<sequence>MPRNSEEVNIFISPLQGDRGHSAQVYSDVPITDKSVETQSFLEASYGLVQPFEEPRLLGMHNPVFGYVRFWIRAGRYQG</sequence>
<dbReference type="AlphaFoldDB" id="B0DUW2"/>
<dbReference type="Proteomes" id="UP000001194">
    <property type="component" value="Unassembled WGS sequence"/>
</dbReference>
<name>B0DUW2_LACBS</name>
<dbReference type="InParanoid" id="B0DUW2"/>
<dbReference type="HOGENOM" id="CLU_2606451_0_0_1"/>
<evidence type="ECO:0000313" key="2">
    <source>
        <dbReference type="Proteomes" id="UP000001194"/>
    </source>
</evidence>
<protein>
    <submittedName>
        <fullName evidence="1">Predicted protein</fullName>
    </submittedName>
</protein>
<organism evidence="2">
    <name type="scientific">Laccaria bicolor (strain S238N-H82 / ATCC MYA-4686)</name>
    <name type="common">Bicoloured deceiver</name>
    <name type="synonym">Laccaria laccata var. bicolor</name>
    <dbReference type="NCBI Taxonomy" id="486041"/>
    <lineage>
        <taxon>Eukaryota</taxon>
        <taxon>Fungi</taxon>
        <taxon>Dikarya</taxon>
        <taxon>Basidiomycota</taxon>
        <taxon>Agaricomycotina</taxon>
        <taxon>Agaricomycetes</taxon>
        <taxon>Agaricomycetidae</taxon>
        <taxon>Agaricales</taxon>
        <taxon>Agaricineae</taxon>
        <taxon>Hydnangiaceae</taxon>
        <taxon>Laccaria</taxon>
    </lineage>
</organism>
<keyword evidence="2" id="KW-1185">Reference proteome</keyword>
<dbReference type="GeneID" id="6083366"/>
<accession>B0DUW2</accession>
<dbReference type="KEGG" id="lbc:LACBIDRAFT_310680"/>
<dbReference type="RefSeq" id="XP_001887689.1">
    <property type="nucleotide sequence ID" value="XM_001887654.1"/>
</dbReference>
<dbReference type="OrthoDB" id="205255at2759"/>
<reference evidence="1 2" key="1">
    <citation type="journal article" date="2008" name="Nature">
        <title>The genome of Laccaria bicolor provides insights into mycorrhizal symbiosis.</title>
        <authorList>
            <person name="Martin F."/>
            <person name="Aerts A."/>
            <person name="Ahren D."/>
            <person name="Brun A."/>
            <person name="Danchin E.G.J."/>
            <person name="Duchaussoy F."/>
            <person name="Gibon J."/>
            <person name="Kohler A."/>
            <person name="Lindquist E."/>
            <person name="Pereda V."/>
            <person name="Salamov A."/>
            <person name="Shapiro H.J."/>
            <person name="Wuyts J."/>
            <person name="Blaudez D."/>
            <person name="Buee M."/>
            <person name="Brokstein P."/>
            <person name="Canbaeck B."/>
            <person name="Cohen D."/>
            <person name="Courty P.E."/>
            <person name="Coutinho P.M."/>
            <person name="Delaruelle C."/>
            <person name="Detter J.C."/>
            <person name="Deveau A."/>
            <person name="DiFazio S."/>
            <person name="Duplessis S."/>
            <person name="Fraissinet-Tachet L."/>
            <person name="Lucic E."/>
            <person name="Frey-Klett P."/>
            <person name="Fourrey C."/>
            <person name="Feussner I."/>
            <person name="Gay G."/>
            <person name="Grimwood J."/>
            <person name="Hoegger P.J."/>
            <person name="Jain P."/>
            <person name="Kilaru S."/>
            <person name="Labbe J."/>
            <person name="Lin Y.C."/>
            <person name="Legue V."/>
            <person name="Le Tacon F."/>
            <person name="Marmeisse R."/>
            <person name="Melayah D."/>
            <person name="Montanini B."/>
            <person name="Muratet M."/>
            <person name="Nehls U."/>
            <person name="Niculita-Hirzel H."/>
            <person name="Oudot-Le Secq M.P."/>
            <person name="Peter M."/>
            <person name="Quesneville H."/>
            <person name="Rajashekar B."/>
            <person name="Reich M."/>
            <person name="Rouhier N."/>
            <person name="Schmutz J."/>
            <person name="Yin T."/>
            <person name="Chalot M."/>
            <person name="Henrissat B."/>
            <person name="Kuees U."/>
            <person name="Lucas S."/>
            <person name="Van de Peer Y."/>
            <person name="Podila G.K."/>
            <person name="Polle A."/>
            <person name="Pukkila P.J."/>
            <person name="Richardson P.M."/>
            <person name="Rouze P."/>
            <person name="Sanders I.R."/>
            <person name="Stajich J.E."/>
            <person name="Tunlid A."/>
            <person name="Tuskan G."/>
            <person name="Grigoriev I.V."/>
        </authorList>
    </citation>
    <scope>NUCLEOTIDE SEQUENCE [LARGE SCALE GENOMIC DNA]</scope>
    <source>
        <strain evidence="2">S238N-H82 / ATCC MYA-4686</strain>
    </source>
</reference>
<evidence type="ECO:0000313" key="1">
    <source>
        <dbReference type="EMBL" id="EDR01613.1"/>
    </source>
</evidence>
<gene>
    <name evidence="1" type="ORF">LACBIDRAFT_310680</name>
</gene>